<evidence type="ECO:0000313" key="2">
    <source>
        <dbReference type="Proteomes" id="UP000001522"/>
    </source>
</evidence>
<sequence>MEENRDSLRVCTIDIQLSLRFLRKIARHYSILCAKSSSRNLKIYPICCRVLEGFIKASNTK</sequence>
<reference evidence="1 2" key="1">
    <citation type="journal article" date="2010" name="BMC Genomics">
        <title>Comparative genomics and proteomics of Helicobacter mustelae, an ulcerogenic and carcinogenic gastric pathogen.</title>
        <authorList>
            <person name="O'Toole P.W."/>
            <person name="Snelling W.J."/>
            <person name="Canchaya C."/>
            <person name="Forde B.M."/>
            <person name="Hardie K.R."/>
            <person name="Josenhans C."/>
            <person name="Graham R.L.J."/>
            <person name="McMullan G."/>
            <person name="Parkhill J."/>
            <person name="Belda E."/>
            <person name="Bentley S.D."/>
        </authorList>
    </citation>
    <scope>NUCLEOTIDE SEQUENCE [LARGE SCALE GENOMIC DNA]</scope>
    <source>
        <strain evidence="2">ATCC 43772 / LMG 18044 / NCTC 12198 / 12198</strain>
    </source>
</reference>
<accession>D3UI69</accession>
<protein>
    <submittedName>
        <fullName evidence="1">Uncharacterized protein</fullName>
    </submittedName>
</protein>
<dbReference type="AlphaFoldDB" id="D3UI69"/>
<dbReference type="Proteomes" id="UP000001522">
    <property type="component" value="Chromosome"/>
</dbReference>
<gene>
    <name evidence="1" type="ordered locus">HMU09350</name>
</gene>
<organism evidence="1 2">
    <name type="scientific">Helicobacter mustelae (strain ATCC 43772 / CCUG 25715 / CIP 103759 / LMG 18044 / NCTC 12198 / R85-136P)</name>
    <name type="common">Campylobacter mustelae</name>
    <dbReference type="NCBI Taxonomy" id="679897"/>
    <lineage>
        <taxon>Bacteria</taxon>
        <taxon>Pseudomonadati</taxon>
        <taxon>Campylobacterota</taxon>
        <taxon>Epsilonproteobacteria</taxon>
        <taxon>Campylobacterales</taxon>
        <taxon>Helicobacteraceae</taxon>
        <taxon>Helicobacter</taxon>
    </lineage>
</organism>
<proteinExistence type="predicted"/>
<keyword evidence="2" id="KW-1185">Reference proteome</keyword>
<evidence type="ECO:0000313" key="1">
    <source>
        <dbReference type="EMBL" id="CBG40192.1"/>
    </source>
</evidence>
<dbReference type="HOGENOM" id="CLU_2916212_0_0_7"/>
<dbReference type="KEGG" id="hms:HMU09350"/>
<dbReference type="EMBL" id="FN555004">
    <property type="protein sequence ID" value="CBG40192.1"/>
    <property type="molecule type" value="Genomic_DNA"/>
</dbReference>
<name>D3UI69_HELM1</name>